<proteinExistence type="predicted"/>
<accession>A0A2P2QMG4</accession>
<sequence>MTVDIEFDMYFLRSFFLCLYFFDETCTEIADTCYYKFLVHESVFPMTHLFQWKNKSFCCFYLTNKNSISLEV</sequence>
<evidence type="ECO:0000313" key="1">
    <source>
        <dbReference type="EMBL" id="MBX68166.1"/>
    </source>
</evidence>
<dbReference type="AlphaFoldDB" id="A0A2P2QMG4"/>
<dbReference type="EMBL" id="GGEC01087682">
    <property type="protein sequence ID" value="MBX68166.1"/>
    <property type="molecule type" value="Transcribed_RNA"/>
</dbReference>
<organism evidence="1">
    <name type="scientific">Rhizophora mucronata</name>
    <name type="common">Asiatic mangrove</name>
    <dbReference type="NCBI Taxonomy" id="61149"/>
    <lineage>
        <taxon>Eukaryota</taxon>
        <taxon>Viridiplantae</taxon>
        <taxon>Streptophyta</taxon>
        <taxon>Embryophyta</taxon>
        <taxon>Tracheophyta</taxon>
        <taxon>Spermatophyta</taxon>
        <taxon>Magnoliopsida</taxon>
        <taxon>eudicotyledons</taxon>
        <taxon>Gunneridae</taxon>
        <taxon>Pentapetalae</taxon>
        <taxon>rosids</taxon>
        <taxon>fabids</taxon>
        <taxon>Malpighiales</taxon>
        <taxon>Rhizophoraceae</taxon>
        <taxon>Rhizophora</taxon>
    </lineage>
</organism>
<reference evidence="1" key="1">
    <citation type="submission" date="2018-02" db="EMBL/GenBank/DDBJ databases">
        <title>Rhizophora mucronata_Transcriptome.</title>
        <authorList>
            <person name="Meera S.P."/>
            <person name="Sreeshan A."/>
            <person name="Augustine A."/>
        </authorList>
    </citation>
    <scope>NUCLEOTIDE SEQUENCE</scope>
    <source>
        <tissue evidence="1">Leaf</tissue>
    </source>
</reference>
<name>A0A2P2QMG4_RHIMU</name>
<protein>
    <submittedName>
        <fullName evidence="1">Uncharacterized protein</fullName>
    </submittedName>
</protein>